<dbReference type="Pfam" id="PF12340">
    <property type="entry name" value="DUF3638"/>
    <property type="match status" value="1"/>
</dbReference>
<feature type="compositionally biased region" description="Basic and acidic residues" evidence="8">
    <location>
        <begin position="2852"/>
        <end position="2872"/>
    </location>
</feature>
<evidence type="ECO:0000256" key="2">
    <source>
        <dbReference type="ARBA" id="ARBA00012759"/>
    </source>
</evidence>
<dbReference type="Pfam" id="PF12359">
    <property type="entry name" value="DUF3645"/>
    <property type="match status" value="1"/>
</dbReference>
<gene>
    <name evidence="12" type="ORF">CDD80_7355</name>
</gene>
<sequence length="3138" mass="355090">MANMALVDAIDHIFLPPKLPSRRNDGPITNSHILKTLLSALNGFRAYVDGSDGRSISSAIYMVTHHQRMADARDESSSLLKLFQNLNSESPPIVVHVRAQNAGLIIRPASTKQTVIFEAFELTPPNEKIVTTVGRLRRTFPQISVAVPWETFVSEDFKAALASTISQMSIENAKEMGQDEITGESAAPHLVLRLLVPYLLANGKRCKDRNVTKCTRDEVSLSEVGSLAWKRSAYWTCLRVALHLQLSDGLYKRFMLFYMSTLLGAAVTKGLPSDVIHVMNAKLSRRLVKLNLVETEAFMAPVATHMTAATQLLESRWVEIIGAQSKKLEFTQMNAQDLERDVCFQLPELDSLLAETADQQRADGPSRFKPSSKVVTFTPDEFPDVSKIEKNSEYKLGNLVAFEDWVHKHLDSWLERSGDEELTCRRIKRAMETYHEVAKVSYANHPDGISAMILTVTQLWIACDKSATRLHPLLLDWDHDIPTDFFQDLSFKLHRDMQRLFDCERYLKQRSNRVARQSERSAIFSIGKPDSFSVKFVQNSQEHQDLLSKIHDWSAQMQSNKAEELNRCLRDHARLMENYATQTCDHDDADLDHSEYCSRCQRKSEADGMTIAVFENPLPSSQNMSLSVVFEMNVPSTFRCWRECTLFFLRDVLQSQSQYPPKAVAGCKLTTYQGLSQFHDLDARQKVLTLASESVPRATANPYIAVVQGLTKTNVCVSNRLDWRFFDLSVDTFLHGYKATDAVLKSCRYRLPEKSSLLQGFLTRNSVHRDGPRPNSIITQQDLCPKHLSPEEFRALGSLAWGSNKKTETTIFLLQLCEQTGPAFEDPLRQAHKLLGRADFVRAAVSKLKACLARVETNWQYFRAVWTFATIAARLLALGPVETQQFCLDILADCRRISAKWLEDLREKALSAEDNAARSEYLEKSFEVALVCLSTFDIDEEHWAKVFDEGSMTVYYLCLIRVHETQIQVRNDAVLQTLLFRAKRLARRLLPLSIAKLDESRGLMGAIKRVYDFTCHGSWKVEADCWAVNDAEHDSTHLNLLTGEILINGKPPGRLPDSYESNALFKTLFGGSRLDVTTTRGVPGMQFKTQSTIEGYQVFLNLIKTRRGDAGDLRVRMQKDGPETQTNDSTCDLVPPRVLEGALPWSFITDHVHFYHHGDRSVEFRPKKKPWEANESNWRLRKSDSSWRLTGKGLQLVGCSTPTTNTVMEVFQYLERETSINVFYHPVKGDVQVQLPRLGLDFSLKLDTDKWRCRQYRGMVIDADQGFGSLIGLRNLMVLCEEDCLPSLMPLRMVLIPEATLYGTQAFPGHISVGVNSNTVKNLQVYRIANHLGRLVGNGSLESKLLLAYLHSLTSFCLPDPLTGVTGTEQTLRILRSGEVRSFNCLSAENLDRLHKIASLTPKRCFKYDKKKEKESETGKKTTGIEPTRKSARSPKKPVGKGGPVGKRELPKSQVEIVAGWNSELSPLSQHPDLVTVVEEITKEAKETGFLNRDAAKISDWSVGNRDLMERFSIRASAYYNCSLTAENQDVEYDYWRDREFDGKRSDDVLAVCSILRKPESPELRMTFKPADFNKLKKVFGSERVSGTVKKLPSSAFQYGARWLDHPETVFPDIWLSIHKTLGHDGGTEINRFNLMMWISAIAFAEESKAPLVRALLGFARFPAVREIQLPTADFFDLSQSEIPTKLVMRRELKKALRGVEMMEEQGYSRSDARGREIYKNDGLDAVETLMVRMSEQWSSNPGQVATLPQNSHNTLKFFDQRRALRSLKDIFSSCADNRNFGIYSREIDKVMKNLSPALDLVDNPSLAIVRPIFSVTRRPVRCITITEALKGVTPATVLAMKNEVAQLQLEVTNIHQELRNARSEDLNDVDAAVFDLSTWAGEKASRKSEEQYADALQNSLESLREQGQAFKLAMEKERLLEVLERQLSASSRLFDRVWNLLVQTAGRRPRNANQLSSITVVATTNHWPRFTVSTVLEQLSLFNRELLSPSAREAIKLLAMTLSDMQQAKRMMRRASDEGALLKEIQSFKAPASRLSSDELLLEVEQDLRIWPEQQEMAANMKKPKNNENSSFQLHMGGGKSSVILPMVAAAIADGSRLARVVVAKPQSRQMLETLIPAVGGLMGRRIWHLPFTRALKISKAEAQTIKSMCEACKREGGILVVRPEHILSLQLMTILRHVTDVKDGRPYSEVGAILGDTLAFLNEHGRDIIDESDENFSPKFELIYTMGKQRPIEFAPDRWVISQQVLGLVARFASQVKEEMPDSIEVVSESGRFPRIRLINEKANRALCQHLAEAICQHGLQGLALGRQPENLKEDMKRYLTEVDVDKSVTESVERALSSESTKNGIWLLRGLMAGGLLWFAFGRKRWTVDFGLDSNRKPSTRLAVPYRAKDTPSSSDFCNPDIQILLTCLCYYYGGVPDDDLLLSLQQLSKSEAAAGDEYSHWVSDCSGLPDGFRSFESLNLRDRKQCSEEVFPKLKYSKGAVDYFLSNLVFPLEIRGFPQRLSASGWDIGREKANLTTAFSGTVDSQHLLPLGMKHVDLKSQTHTNAMVLSNIISNQNTVVEVGSAIGKTLLEKIVRMETSPRVILDVGAQFLELTNQQVAEKWLDLTRHDYEDTDAVVFCSAQDELLVLDREEGRVEALQTSPLRNQLDRCFIYLDQSHTRGIDLVLPDSYAAAVTLGAHLTKDKLTQACMRMRKLGQGQTVVFCVPEEIGTRIRCRNNPDEPTRSISERERIQVTHIVEWAISETWDDTRRSMALWASQGRRFEWQKLLWDDAHDDGSLHLDYNLAIRFLEDETQSLESRYCPNFVPEPSVQNLPNLSHNLALIAERCATFETDERGTSGEEEQERELEPEMEREPETERQEILDPSAHRESHALKSFIKSGEVPESGLNPAFESLETTSAARHFDVESFPKGIFVTLDFAATLKNGHTREGGTDRYQRNVEWIVTSHNAQKKDPLVVIISPYEAERYFNLIESSNFVTLHLYAPRQNKSHDAIDDLRLFRVSGAAQMPPLPRKLKIQLNLFAGQLYFSDFPEYADTADFLNLTWGSPTDTETNVDGFIPVESRHRITPYKTQFMKSPVQFLKVLMTSIRYNGRSIDKTHVGRMLNGVVLGEEDFEPRVKRKAEEQLGRDSEM</sequence>
<proteinExistence type="predicted"/>
<dbReference type="EMBL" id="NJES01000091">
    <property type="protein sequence ID" value="PHH78115.1"/>
    <property type="molecule type" value="Genomic_DNA"/>
</dbReference>
<feature type="compositionally biased region" description="Basic and acidic residues" evidence="8">
    <location>
        <begin position="1409"/>
        <end position="1420"/>
    </location>
</feature>
<evidence type="ECO:0000256" key="6">
    <source>
        <dbReference type="ARBA" id="ARBA00022807"/>
    </source>
</evidence>
<feature type="compositionally biased region" description="Basic residues" evidence="8">
    <location>
        <begin position="1430"/>
        <end position="1439"/>
    </location>
</feature>
<dbReference type="STRING" id="2004952.A0A2C5Z8D1"/>
<keyword evidence="7" id="KW-0175">Coiled coil</keyword>
<protein>
    <recommendedName>
        <fullName evidence="2">ubiquitinyl hydrolase 1</fullName>
        <ecNumber evidence="2">3.4.19.12</ecNumber>
    </recommendedName>
</protein>
<keyword evidence="5" id="KW-0378">Hydrolase</keyword>
<dbReference type="PANTHER" id="PTHR13367:SF34">
    <property type="match status" value="1"/>
</dbReference>
<accession>A0A2C5Z8D1</accession>
<keyword evidence="6" id="KW-0788">Thiol protease</keyword>
<evidence type="ECO:0000313" key="13">
    <source>
        <dbReference type="Proteomes" id="UP000226431"/>
    </source>
</evidence>
<name>A0A2C5Z8D1_9HYPO</name>
<feature type="coiled-coil region" evidence="7">
    <location>
        <begin position="1838"/>
        <end position="1907"/>
    </location>
</feature>
<feature type="region of interest" description="Disordered" evidence="8">
    <location>
        <begin position="2837"/>
        <end position="2872"/>
    </location>
</feature>
<reference evidence="12 13" key="1">
    <citation type="submission" date="2017-06" db="EMBL/GenBank/DDBJ databases">
        <title>Ant-infecting Ophiocordyceps genomes reveal a high diversity of potential behavioral manipulation genes and a possible major role for enterotoxins.</title>
        <authorList>
            <person name="De Bekker C."/>
            <person name="Evans H.C."/>
            <person name="Brachmann A."/>
            <person name="Hughes D.P."/>
        </authorList>
    </citation>
    <scope>NUCLEOTIDE SEQUENCE [LARGE SCALE GENOMIC DNA]</scope>
    <source>
        <strain evidence="12 13">Map16</strain>
    </source>
</reference>
<dbReference type="InterPro" id="IPR051346">
    <property type="entry name" value="OTU_Deubiquitinase"/>
</dbReference>
<evidence type="ECO:0000256" key="4">
    <source>
        <dbReference type="ARBA" id="ARBA00022786"/>
    </source>
</evidence>
<feature type="domain" description="DUF3638" evidence="9">
    <location>
        <begin position="2038"/>
        <end position="2258"/>
    </location>
</feature>
<dbReference type="GO" id="GO:0004843">
    <property type="term" value="F:cysteine-type deubiquitinase activity"/>
    <property type="evidence" value="ECO:0007669"/>
    <property type="project" value="UniProtKB-EC"/>
</dbReference>
<keyword evidence="13" id="KW-1185">Reference proteome</keyword>
<evidence type="ECO:0000256" key="8">
    <source>
        <dbReference type="SAM" id="MobiDB-lite"/>
    </source>
</evidence>
<evidence type="ECO:0000256" key="3">
    <source>
        <dbReference type="ARBA" id="ARBA00022670"/>
    </source>
</evidence>
<dbReference type="OrthoDB" id="3182339at2759"/>
<dbReference type="EC" id="3.4.19.12" evidence="2"/>
<organism evidence="12 13">
    <name type="scientific">Ophiocordyceps camponoti-rufipedis</name>
    <dbReference type="NCBI Taxonomy" id="2004952"/>
    <lineage>
        <taxon>Eukaryota</taxon>
        <taxon>Fungi</taxon>
        <taxon>Dikarya</taxon>
        <taxon>Ascomycota</taxon>
        <taxon>Pezizomycotina</taxon>
        <taxon>Sordariomycetes</taxon>
        <taxon>Hypocreomycetidae</taxon>
        <taxon>Hypocreales</taxon>
        <taxon>Ophiocordycipitaceae</taxon>
        <taxon>Ophiocordyceps</taxon>
    </lineage>
</organism>
<dbReference type="Pfam" id="PF20255">
    <property type="entry name" value="DUF6606"/>
    <property type="match status" value="1"/>
</dbReference>
<feature type="region of interest" description="Disordered" evidence="8">
    <location>
        <begin position="1409"/>
        <end position="1449"/>
    </location>
</feature>
<evidence type="ECO:0000256" key="1">
    <source>
        <dbReference type="ARBA" id="ARBA00000707"/>
    </source>
</evidence>
<comment type="catalytic activity">
    <reaction evidence="1">
        <text>Thiol-dependent hydrolysis of ester, thioester, amide, peptide and isopeptide bonds formed by the C-terminal Gly of ubiquitin (a 76-residue protein attached to proteins as an intracellular targeting signal).</text>
        <dbReference type="EC" id="3.4.19.12"/>
    </reaction>
</comment>
<evidence type="ECO:0000259" key="11">
    <source>
        <dbReference type="Pfam" id="PF20255"/>
    </source>
</evidence>
<keyword evidence="3" id="KW-0645">Protease</keyword>
<keyword evidence="4" id="KW-0833">Ubl conjugation pathway</keyword>
<evidence type="ECO:0000259" key="10">
    <source>
        <dbReference type="Pfam" id="PF12359"/>
    </source>
</evidence>
<evidence type="ECO:0000313" key="12">
    <source>
        <dbReference type="EMBL" id="PHH78115.1"/>
    </source>
</evidence>
<evidence type="ECO:0000259" key="9">
    <source>
        <dbReference type="Pfam" id="PF12340"/>
    </source>
</evidence>
<dbReference type="GO" id="GO:0006508">
    <property type="term" value="P:proteolysis"/>
    <property type="evidence" value="ECO:0007669"/>
    <property type="project" value="UniProtKB-KW"/>
</dbReference>
<evidence type="ECO:0000256" key="7">
    <source>
        <dbReference type="SAM" id="Coils"/>
    </source>
</evidence>
<dbReference type="PANTHER" id="PTHR13367">
    <property type="entry name" value="UBIQUITIN THIOESTERASE"/>
    <property type="match status" value="1"/>
</dbReference>
<comment type="caution">
    <text evidence="12">The sequence shown here is derived from an EMBL/GenBank/DDBJ whole genome shotgun (WGS) entry which is preliminary data.</text>
</comment>
<dbReference type="InterPro" id="IPR022099">
    <property type="entry name" value="DUF3638"/>
</dbReference>
<dbReference type="InterPro" id="IPR046541">
    <property type="entry name" value="DUF6606"/>
</dbReference>
<feature type="domain" description="DUF3645" evidence="10">
    <location>
        <begin position="2378"/>
        <end position="2410"/>
    </location>
</feature>
<dbReference type="InterPro" id="IPR022105">
    <property type="entry name" value="DUF3645"/>
</dbReference>
<dbReference type="Proteomes" id="UP000226431">
    <property type="component" value="Unassembled WGS sequence"/>
</dbReference>
<feature type="domain" description="DUF6606" evidence="11">
    <location>
        <begin position="10"/>
        <end position="263"/>
    </location>
</feature>
<evidence type="ECO:0000256" key="5">
    <source>
        <dbReference type="ARBA" id="ARBA00022801"/>
    </source>
</evidence>